<dbReference type="Gene3D" id="3.20.20.150">
    <property type="entry name" value="Divalent-metal-dependent TIM barrel enzymes"/>
    <property type="match status" value="1"/>
</dbReference>
<feature type="domain" description="Xylose isomerase-like TIM barrel" evidence="1">
    <location>
        <begin position="24"/>
        <end position="245"/>
    </location>
</feature>
<keyword evidence="3" id="KW-1185">Reference proteome</keyword>
<comment type="caution">
    <text evidence="2">The sequence shown here is derived from an EMBL/GenBank/DDBJ whole genome shotgun (WGS) entry which is preliminary data.</text>
</comment>
<evidence type="ECO:0000313" key="3">
    <source>
        <dbReference type="Proteomes" id="UP000241639"/>
    </source>
</evidence>
<gene>
    <name evidence="2" type="ORF">C8J48_2381</name>
</gene>
<dbReference type="GO" id="GO:0016853">
    <property type="term" value="F:isomerase activity"/>
    <property type="evidence" value="ECO:0007669"/>
    <property type="project" value="UniProtKB-KW"/>
</dbReference>
<accession>A0A2T4ZCZ1</accession>
<dbReference type="Pfam" id="PF01261">
    <property type="entry name" value="AP_endonuc_2"/>
    <property type="match status" value="1"/>
</dbReference>
<dbReference type="InterPro" id="IPR013022">
    <property type="entry name" value="Xyl_isomerase-like_TIM-brl"/>
</dbReference>
<dbReference type="OrthoDB" id="9798407at2"/>
<dbReference type="RefSeq" id="WP_107726980.1">
    <property type="nucleotide sequence ID" value="NZ_PZZP01000001.1"/>
</dbReference>
<evidence type="ECO:0000313" key="2">
    <source>
        <dbReference type="EMBL" id="PTM59750.1"/>
    </source>
</evidence>
<sequence>MTTLGLQLYSVREEAERNLLGTLAQVAAMGYEAVQFAGFFGIAAGDIRETLDANGLKRAGSHIPIDQWAQVDEIFSYHDQIGNPLLICPYLPEEMRQSADDYHRLAERFNAIGRQCHNAGFQFAYHHHDFEFQVFDDTTGFEILFNETDPAWVKLELDVYWVHYTGRKAATLMDQYADRLVSLHLKDLKQTVNNTVSTEVGAGQLDFPTIIEKGKERGVEWFTVEQEHFTEVPLVHVERSVKHLRTMV</sequence>
<dbReference type="PANTHER" id="PTHR12110">
    <property type="entry name" value="HYDROXYPYRUVATE ISOMERASE"/>
    <property type="match status" value="1"/>
</dbReference>
<organism evidence="2 3">
    <name type="scientific">Desmospora activa DSM 45169</name>
    <dbReference type="NCBI Taxonomy" id="1121389"/>
    <lineage>
        <taxon>Bacteria</taxon>
        <taxon>Bacillati</taxon>
        <taxon>Bacillota</taxon>
        <taxon>Bacilli</taxon>
        <taxon>Bacillales</taxon>
        <taxon>Thermoactinomycetaceae</taxon>
        <taxon>Desmospora</taxon>
    </lineage>
</organism>
<dbReference type="InterPro" id="IPR036237">
    <property type="entry name" value="Xyl_isomerase-like_sf"/>
</dbReference>
<dbReference type="AlphaFoldDB" id="A0A2T4ZCZ1"/>
<keyword evidence="2" id="KW-0413">Isomerase</keyword>
<dbReference type="EMBL" id="PZZP01000001">
    <property type="protein sequence ID" value="PTM59750.1"/>
    <property type="molecule type" value="Genomic_DNA"/>
</dbReference>
<dbReference type="SUPFAM" id="SSF51658">
    <property type="entry name" value="Xylose isomerase-like"/>
    <property type="match status" value="1"/>
</dbReference>
<dbReference type="PANTHER" id="PTHR12110:SF41">
    <property type="entry name" value="INOSOSE DEHYDRATASE"/>
    <property type="match status" value="1"/>
</dbReference>
<protein>
    <submittedName>
        <fullName evidence="2">Sugar phosphate isomerase/epimerase</fullName>
    </submittedName>
</protein>
<evidence type="ECO:0000259" key="1">
    <source>
        <dbReference type="Pfam" id="PF01261"/>
    </source>
</evidence>
<dbReference type="InterPro" id="IPR050312">
    <property type="entry name" value="IolE/XylAMocC-like"/>
</dbReference>
<reference evidence="2 3" key="1">
    <citation type="submission" date="2018-04" db="EMBL/GenBank/DDBJ databases">
        <title>Genomic Encyclopedia of Archaeal and Bacterial Type Strains, Phase II (KMG-II): from individual species to whole genera.</title>
        <authorList>
            <person name="Goeker M."/>
        </authorList>
    </citation>
    <scope>NUCLEOTIDE SEQUENCE [LARGE SCALE GENOMIC DNA]</scope>
    <source>
        <strain evidence="2 3">DSM 45169</strain>
    </source>
</reference>
<proteinExistence type="predicted"/>
<name>A0A2T4ZCZ1_9BACL</name>
<dbReference type="Proteomes" id="UP000241639">
    <property type="component" value="Unassembled WGS sequence"/>
</dbReference>